<evidence type="ECO:0000256" key="1">
    <source>
        <dbReference type="SAM" id="MobiDB-lite"/>
    </source>
</evidence>
<reference evidence="2" key="1">
    <citation type="submission" date="2023-07" db="EMBL/GenBank/DDBJ databases">
        <title>draft genome sequence of fig (Ficus carica).</title>
        <authorList>
            <person name="Takahashi T."/>
            <person name="Nishimura K."/>
        </authorList>
    </citation>
    <scope>NUCLEOTIDE SEQUENCE</scope>
</reference>
<evidence type="ECO:0000313" key="2">
    <source>
        <dbReference type="EMBL" id="GMN61664.1"/>
    </source>
</evidence>
<evidence type="ECO:0000313" key="3">
    <source>
        <dbReference type="Proteomes" id="UP001187192"/>
    </source>
</evidence>
<name>A0AA88DYK2_FICCA</name>
<accession>A0AA88DYK2</accession>
<feature type="compositionally biased region" description="Basic and acidic residues" evidence="1">
    <location>
        <begin position="51"/>
        <end position="62"/>
    </location>
</feature>
<proteinExistence type="predicted"/>
<sequence>MAVMAEAIGKKLQKLVILQIPQHARAAIHASGLGLQLLLPMPALIRHNLPKRREKEVERESETESQLRSAPVRKASPAETMIERI</sequence>
<dbReference type="Proteomes" id="UP001187192">
    <property type="component" value="Unassembled WGS sequence"/>
</dbReference>
<comment type="caution">
    <text evidence="2">The sequence shown here is derived from an EMBL/GenBank/DDBJ whole genome shotgun (WGS) entry which is preliminary data.</text>
</comment>
<organism evidence="2 3">
    <name type="scientific">Ficus carica</name>
    <name type="common">Common fig</name>
    <dbReference type="NCBI Taxonomy" id="3494"/>
    <lineage>
        <taxon>Eukaryota</taxon>
        <taxon>Viridiplantae</taxon>
        <taxon>Streptophyta</taxon>
        <taxon>Embryophyta</taxon>
        <taxon>Tracheophyta</taxon>
        <taxon>Spermatophyta</taxon>
        <taxon>Magnoliopsida</taxon>
        <taxon>eudicotyledons</taxon>
        <taxon>Gunneridae</taxon>
        <taxon>Pentapetalae</taxon>
        <taxon>rosids</taxon>
        <taxon>fabids</taxon>
        <taxon>Rosales</taxon>
        <taxon>Moraceae</taxon>
        <taxon>Ficeae</taxon>
        <taxon>Ficus</taxon>
    </lineage>
</organism>
<dbReference type="EMBL" id="BTGU01000115">
    <property type="protein sequence ID" value="GMN61664.1"/>
    <property type="molecule type" value="Genomic_DNA"/>
</dbReference>
<feature type="region of interest" description="Disordered" evidence="1">
    <location>
        <begin position="51"/>
        <end position="85"/>
    </location>
</feature>
<gene>
    <name evidence="2" type="ORF">TIFTF001_030772</name>
</gene>
<dbReference type="AlphaFoldDB" id="A0AA88DYK2"/>
<keyword evidence="3" id="KW-1185">Reference proteome</keyword>
<protein>
    <submittedName>
        <fullName evidence="2">Uncharacterized protein</fullName>
    </submittedName>
</protein>